<dbReference type="Pfam" id="PF00271">
    <property type="entry name" value="Helicase_C"/>
    <property type="match status" value="1"/>
</dbReference>
<evidence type="ECO:0000313" key="12">
    <source>
        <dbReference type="Proteomes" id="UP000588186"/>
    </source>
</evidence>
<evidence type="ECO:0000313" key="11">
    <source>
        <dbReference type="EMBL" id="CAD2076043.1"/>
    </source>
</evidence>
<dbReference type="PANTHER" id="PTHR47959">
    <property type="entry name" value="ATP-DEPENDENT RNA HELICASE RHLE-RELATED"/>
    <property type="match status" value="1"/>
</dbReference>
<dbReference type="InterPro" id="IPR001650">
    <property type="entry name" value="Helicase_C-like"/>
</dbReference>
<feature type="domain" description="Helicase ATP-binding" evidence="8">
    <location>
        <begin position="45"/>
        <end position="216"/>
    </location>
</feature>
<name>A0A6V7RGB8_9BACL</name>
<dbReference type="PROSITE" id="PS51192">
    <property type="entry name" value="HELICASE_ATP_BIND_1"/>
    <property type="match status" value="1"/>
</dbReference>
<dbReference type="Pfam" id="PF00270">
    <property type="entry name" value="DEAD"/>
    <property type="match status" value="1"/>
</dbReference>
<feature type="short sequence motif" description="Q motif" evidence="6">
    <location>
        <begin position="14"/>
        <end position="42"/>
    </location>
</feature>
<evidence type="ECO:0000256" key="5">
    <source>
        <dbReference type="ARBA" id="ARBA00038437"/>
    </source>
</evidence>
<dbReference type="InterPro" id="IPR027417">
    <property type="entry name" value="P-loop_NTPase"/>
</dbReference>
<keyword evidence="4" id="KW-0067">ATP-binding</keyword>
<sequence length="452" mass="51961">MVNEFKIEIGENMNAFKRFNFDDTLLKAIDNIHFTHPTMVQERVIPRVMSDKNVIAQSATGSGKTHAFLLPIISKIIQDDKSTQAIILTPTRELARQINQMTKDLLVSFPEIEAKVFVGGTELERDFRRANSQPHIVIGTPTRVKSLIANSALKVSETKMIVIDEADLMIDLGFLEQIDQVSNAIHSDAQFLIFSATIPEQLQTFLSKYVGKSEVIVIDTPKNKTSIHYSLVPVKSQDKKDKILKITKTVTPYIGIIFANSRERADELFEYLLENSINVGLFHGGLKPRERQKEVKKIENLEYHWVIASDLASRGLDFDGASHVINFDIPKEIEFFTHRVGRVGRGQYSGVAITLYSPDEQHLVDILEQKGYKFVHEDIIRGELKEIKDRNKRTNRRKQQASLDNDLTYKVRKPKKVKPGYKKKMRTKLQKLEREERKKHAVRTKRQSRKQR</sequence>
<evidence type="ECO:0000256" key="1">
    <source>
        <dbReference type="ARBA" id="ARBA00022741"/>
    </source>
</evidence>
<organism evidence="11 12">
    <name type="scientific">Phocicoccus pinnipedialis</name>
    <dbReference type="NCBI Taxonomy" id="110845"/>
    <lineage>
        <taxon>Bacteria</taxon>
        <taxon>Bacillati</taxon>
        <taxon>Bacillota</taxon>
        <taxon>Bacilli</taxon>
        <taxon>Bacillales</taxon>
        <taxon>Salinicoccaceae</taxon>
        <taxon>Phocicoccus</taxon>
    </lineage>
</organism>
<feature type="compositionally biased region" description="Basic residues" evidence="7">
    <location>
        <begin position="439"/>
        <end position="452"/>
    </location>
</feature>
<proteinExistence type="inferred from homology"/>
<dbReference type="InterPro" id="IPR044742">
    <property type="entry name" value="DEAD/DEAH_RhlB"/>
</dbReference>
<dbReference type="EMBL" id="CAJEWB010000010">
    <property type="protein sequence ID" value="CAD2076043.1"/>
    <property type="molecule type" value="Genomic_DNA"/>
</dbReference>
<dbReference type="RefSeq" id="WP_415727554.1">
    <property type="nucleotide sequence ID" value="NZ_CBCSFO010000001.1"/>
</dbReference>
<dbReference type="CDD" id="cd18787">
    <property type="entry name" value="SF2_C_DEAD"/>
    <property type="match status" value="1"/>
</dbReference>
<keyword evidence="2" id="KW-0378">Hydrolase</keyword>
<evidence type="ECO:0000256" key="4">
    <source>
        <dbReference type="ARBA" id="ARBA00022840"/>
    </source>
</evidence>
<evidence type="ECO:0000259" key="8">
    <source>
        <dbReference type="PROSITE" id="PS51192"/>
    </source>
</evidence>
<dbReference type="InterPro" id="IPR014014">
    <property type="entry name" value="RNA_helicase_DEAD_Q_motif"/>
</dbReference>
<dbReference type="SUPFAM" id="SSF52540">
    <property type="entry name" value="P-loop containing nucleoside triphosphate hydrolases"/>
    <property type="match status" value="1"/>
</dbReference>
<feature type="region of interest" description="Disordered" evidence="7">
    <location>
        <begin position="390"/>
        <end position="452"/>
    </location>
</feature>
<dbReference type="InterPro" id="IPR011545">
    <property type="entry name" value="DEAD/DEAH_box_helicase_dom"/>
</dbReference>
<evidence type="ECO:0000256" key="2">
    <source>
        <dbReference type="ARBA" id="ARBA00022801"/>
    </source>
</evidence>
<dbReference type="CDD" id="cd00268">
    <property type="entry name" value="DEADc"/>
    <property type="match status" value="1"/>
</dbReference>
<dbReference type="PANTHER" id="PTHR47959:SF1">
    <property type="entry name" value="ATP-DEPENDENT RNA HELICASE DBPA"/>
    <property type="match status" value="1"/>
</dbReference>
<keyword evidence="1" id="KW-0547">Nucleotide-binding</keyword>
<evidence type="ECO:0000256" key="3">
    <source>
        <dbReference type="ARBA" id="ARBA00022806"/>
    </source>
</evidence>
<protein>
    <submittedName>
        <fullName evidence="11">DEAD-box ATP-dependent RNA helicase CshB</fullName>
    </submittedName>
</protein>
<feature type="compositionally biased region" description="Basic residues" evidence="7">
    <location>
        <begin position="410"/>
        <end position="429"/>
    </location>
</feature>
<dbReference type="InterPro" id="IPR050079">
    <property type="entry name" value="DEAD_box_RNA_helicase"/>
</dbReference>
<dbReference type="GO" id="GO:0005524">
    <property type="term" value="F:ATP binding"/>
    <property type="evidence" value="ECO:0007669"/>
    <property type="project" value="UniProtKB-KW"/>
</dbReference>
<evidence type="ECO:0000256" key="7">
    <source>
        <dbReference type="SAM" id="MobiDB-lite"/>
    </source>
</evidence>
<comment type="similarity">
    <text evidence="5">Belongs to the DEAD box helicase family.</text>
</comment>
<dbReference type="GO" id="GO:0005829">
    <property type="term" value="C:cytosol"/>
    <property type="evidence" value="ECO:0007669"/>
    <property type="project" value="TreeGrafter"/>
</dbReference>
<feature type="compositionally biased region" description="Basic residues" evidence="7">
    <location>
        <begin position="390"/>
        <end position="399"/>
    </location>
</feature>
<evidence type="ECO:0000256" key="6">
    <source>
        <dbReference type="PROSITE-ProRule" id="PRU00552"/>
    </source>
</evidence>
<dbReference type="SMART" id="SM00490">
    <property type="entry name" value="HELICc"/>
    <property type="match status" value="1"/>
</dbReference>
<dbReference type="GO" id="GO:0003724">
    <property type="term" value="F:RNA helicase activity"/>
    <property type="evidence" value="ECO:0007669"/>
    <property type="project" value="InterPro"/>
</dbReference>
<keyword evidence="3 11" id="KW-0347">Helicase</keyword>
<comment type="caution">
    <text evidence="11">The sequence shown here is derived from an EMBL/GenBank/DDBJ whole genome shotgun (WGS) entry which is preliminary data.</text>
</comment>
<dbReference type="InterPro" id="IPR014001">
    <property type="entry name" value="Helicase_ATP-bd"/>
</dbReference>
<dbReference type="Gene3D" id="3.40.50.300">
    <property type="entry name" value="P-loop containing nucleotide triphosphate hydrolases"/>
    <property type="match status" value="2"/>
</dbReference>
<dbReference type="PROSITE" id="PS51195">
    <property type="entry name" value="Q_MOTIF"/>
    <property type="match status" value="1"/>
</dbReference>
<dbReference type="Proteomes" id="UP000588186">
    <property type="component" value="Unassembled WGS sequence"/>
</dbReference>
<dbReference type="SMART" id="SM00487">
    <property type="entry name" value="DEXDc"/>
    <property type="match status" value="1"/>
</dbReference>
<dbReference type="GO" id="GO:0003676">
    <property type="term" value="F:nucleic acid binding"/>
    <property type="evidence" value="ECO:0007669"/>
    <property type="project" value="InterPro"/>
</dbReference>
<feature type="domain" description="DEAD-box RNA helicase Q" evidence="10">
    <location>
        <begin position="14"/>
        <end position="42"/>
    </location>
</feature>
<keyword evidence="12" id="KW-1185">Reference proteome</keyword>
<dbReference type="AlphaFoldDB" id="A0A6V7RGB8"/>
<evidence type="ECO:0000259" key="10">
    <source>
        <dbReference type="PROSITE" id="PS51195"/>
    </source>
</evidence>
<evidence type="ECO:0000259" key="9">
    <source>
        <dbReference type="PROSITE" id="PS51194"/>
    </source>
</evidence>
<dbReference type="PROSITE" id="PS51194">
    <property type="entry name" value="HELICASE_CTER"/>
    <property type="match status" value="1"/>
</dbReference>
<dbReference type="GO" id="GO:0016787">
    <property type="term" value="F:hydrolase activity"/>
    <property type="evidence" value="ECO:0007669"/>
    <property type="project" value="UniProtKB-KW"/>
</dbReference>
<gene>
    <name evidence="11" type="primary">cshB</name>
    <name evidence="11" type="ORF">JEOPIN946_01157</name>
</gene>
<reference evidence="11 12" key="1">
    <citation type="submission" date="2020-07" db="EMBL/GenBank/DDBJ databases">
        <authorList>
            <person name="Criscuolo A."/>
        </authorList>
    </citation>
    <scope>NUCLEOTIDE SEQUENCE [LARGE SCALE GENOMIC DNA]</scope>
    <source>
        <strain evidence="11">CIP107946</strain>
    </source>
</reference>
<feature type="domain" description="Helicase C-terminal" evidence="9">
    <location>
        <begin position="238"/>
        <end position="388"/>
    </location>
</feature>
<accession>A0A6V7RGB8</accession>